<name>A0ABW9MTM7_9FIRM</name>
<proteinExistence type="predicted"/>
<protein>
    <submittedName>
        <fullName evidence="1">Uncharacterized protein</fullName>
    </submittedName>
</protein>
<dbReference type="Proteomes" id="UP001638015">
    <property type="component" value="Unassembled WGS sequence"/>
</dbReference>
<organism evidence="1 2">
    <name type="scientific">Anaerococcus cruorum</name>
    <dbReference type="NCBI Taxonomy" id="3115617"/>
    <lineage>
        <taxon>Bacteria</taxon>
        <taxon>Bacillati</taxon>
        <taxon>Bacillota</taxon>
        <taxon>Tissierellia</taxon>
        <taxon>Tissierellales</taxon>
        <taxon>Peptoniphilaceae</taxon>
        <taxon>Anaerococcus</taxon>
    </lineage>
</organism>
<accession>A0ABW9MTM7</accession>
<dbReference type="RefSeq" id="WP_410032105.1">
    <property type="nucleotide sequence ID" value="NZ_JBGMEH010000001.1"/>
</dbReference>
<reference evidence="1 2" key="1">
    <citation type="journal article" date="2025" name="Anaerobe">
        <title>Description of Anaerococcus kampingiae sp. nov., Anaerococcus groningensis sp. nov., Anaerococcus martiniensis sp. nov., and Anaerococcus cruorum sp. nov., isolated from human clinical specimens.</title>
        <authorList>
            <person name="Boiten K.E."/>
            <person name="Meijer J."/>
            <person name="van Wezel E.M."/>
            <person name="Veloo A.C.M."/>
        </authorList>
    </citation>
    <scope>NUCLEOTIDE SEQUENCE [LARGE SCALE GENOMIC DNA]</scope>
    <source>
        <strain evidence="1 2">ENR1039</strain>
    </source>
</reference>
<evidence type="ECO:0000313" key="2">
    <source>
        <dbReference type="Proteomes" id="UP001638015"/>
    </source>
</evidence>
<evidence type="ECO:0000313" key="1">
    <source>
        <dbReference type="EMBL" id="MFO3715183.1"/>
    </source>
</evidence>
<sequence>MLDIEKNKDFIKYSFLNDEDNNRLRLLVTLSPIFIACFDNGTYELEFLKNTIKKSVYPYGLYPNFFEGFDKDSYLKTYEKKKANEDIILKKDGSIDFYVNPMEEKYVIALKNLIEGLILDSEANKYWDDYFKKIRNDIVINGRRSIIANGIQGFYLNKYVLVWMMDLCDYIKENNSNLYEDILPIYNLSSNLKTIADSKNQNK</sequence>
<dbReference type="EMBL" id="JBGMEH010000001">
    <property type="protein sequence ID" value="MFO3715183.1"/>
    <property type="molecule type" value="Genomic_DNA"/>
</dbReference>
<keyword evidence="2" id="KW-1185">Reference proteome</keyword>
<comment type="caution">
    <text evidence="1">The sequence shown here is derived from an EMBL/GenBank/DDBJ whole genome shotgun (WGS) entry which is preliminary data.</text>
</comment>
<gene>
    <name evidence="1" type="ORF">ACCQ40_00095</name>
</gene>